<dbReference type="CDD" id="cd01948">
    <property type="entry name" value="EAL"/>
    <property type="match status" value="1"/>
</dbReference>
<proteinExistence type="predicted"/>
<dbReference type="AlphaFoldDB" id="A0A947CZY2"/>
<feature type="domain" description="EAL" evidence="3">
    <location>
        <begin position="145"/>
        <end position="396"/>
    </location>
</feature>
<reference evidence="4 5" key="1">
    <citation type="submission" date="2021-06" db="EMBL/GenBank/DDBJ databases">
        <authorList>
            <person name="Grouzdev D.S."/>
            <person name="Koziaeva V."/>
        </authorList>
    </citation>
    <scope>NUCLEOTIDE SEQUENCE [LARGE SCALE GENOMIC DNA]</scope>
    <source>
        <strain evidence="4 5">22</strain>
    </source>
</reference>
<organism evidence="4 5">
    <name type="scientific">Prosthecodimorpha staleyi</name>
    <dbReference type="NCBI Taxonomy" id="2840188"/>
    <lineage>
        <taxon>Bacteria</taxon>
        <taxon>Pseudomonadati</taxon>
        <taxon>Pseudomonadota</taxon>
        <taxon>Alphaproteobacteria</taxon>
        <taxon>Hyphomicrobiales</taxon>
        <taxon>Ancalomicrobiaceae</taxon>
        <taxon>Prosthecodimorpha</taxon>
    </lineage>
</organism>
<dbReference type="Pfam" id="PF00563">
    <property type="entry name" value="EAL"/>
    <property type="match status" value="1"/>
</dbReference>
<dbReference type="InterPro" id="IPR050706">
    <property type="entry name" value="Cyclic-di-GMP_PDE-like"/>
</dbReference>
<name>A0A947CZY2_9HYPH</name>
<evidence type="ECO:0000256" key="1">
    <source>
        <dbReference type="PROSITE-ProRule" id="PRU00169"/>
    </source>
</evidence>
<dbReference type="PROSITE" id="PS50110">
    <property type="entry name" value="RESPONSE_REGULATORY"/>
    <property type="match status" value="1"/>
</dbReference>
<evidence type="ECO:0000259" key="2">
    <source>
        <dbReference type="PROSITE" id="PS50110"/>
    </source>
</evidence>
<dbReference type="Gene3D" id="3.20.20.450">
    <property type="entry name" value="EAL domain"/>
    <property type="match status" value="1"/>
</dbReference>
<dbReference type="SMART" id="SM00448">
    <property type="entry name" value="REC"/>
    <property type="match status" value="1"/>
</dbReference>
<evidence type="ECO:0000313" key="5">
    <source>
        <dbReference type="Proteomes" id="UP000766595"/>
    </source>
</evidence>
<dbReference type="InterPro" id="IPR011006">
    <property type="entry name" value="CheY-like_superfamily"/>
</dbReference>
<dbReference type="EMBL" id="JAHHZF010000001">
    <property type="protein sequence ID" value="MBT9288390.1"/>
    <property type="molecule type" value="Genomic_DNA"/>
</dbReference>
<dbReference type="SUPFAM" id="SSF141868">
    <property type="entry name" value="EAL domain-like"/>
    <property type="match status" value="1"/>
</dbReference>
<dbReference type="InterPro" id="IPR001789">
    <property type="entry name" value="Sig_transdc_resp-reg_receiver"/>
</dbReference>
<sequence>MSMSESMMLPEVAASRDRAFIVEDHPAVSAMLAFWVGACGLQVLECDPHNLNQLDQARASDIVVVDLCLGDQDGIEVFRRLSACGFRGRIIVISAFPQNVIDVARQVGVDFGLNIVGALRKPFSPGNLRELVTAAAPSILHDGPPGDDLPPLREILEAGSLRFYYQPIVDVNTEAIHAIELLARGPTRTGRLGSMAAVLADATDGDLLDLSRIALRQAGQLRSLLRPQYPDIAISVNVPGNLLCTDALEEEMPAIRSGSPIDNAIVLEISERDAFHDLRIARRAATRAVLHGLSLSLDDFGTFNSNFDRFAQLPFCELKLDRAYVSGCAGDGFRQLICRIGIEVAHARGATVVAEGVEDPADLETLRRLGADYFQGYLIARPMNLEALVAWLDGHSSRCAPRPRRPRRSAFALDEG</sequence>
<dbReference type="PROSITE" id="PS50883">
    <property type="entry name" value="EAL"/>
    <property type="match status" value="1"/>
</dbReference>
<dbReference type="Pfam" id="PF00072">
    <property type="entry name" value="Response_reg"/>
    <property type="match status" value="1"/>
</dbReference>
<dbReference type="Proteomes" id="UP000766595">
    <property type="component" value="Unassembled WGS sequence"/>
</dbReference>
<evidence type="ECO:0000313" key="4">
    <source>
        <dbReference type="EMBL" id="MBT9288390.1"/>
    </source>
</evidence>
<evidence type="ECO:0000259" key="3">
    <source>
        <dbReference type="PROSITE" id="PS50883"/>
    </source>
</evidence>
<dbReference type="GO" id="GO:0000160">
    <property type="term" value="P:phosphorelay signal transduction system"/>
    <property type="evidence" value="ECO:0007669"/>
    <property type="project" value="InterPro"/>
</dbReference>
<dbReference type="SMART" id="SM00052">
    <property type="entry name" value="EAL"/>
    <property type="match status" value="1"/>
</dbReference>
<dbReference type="PANTHER" id="PTHR33121">
    <property type="entry name" value="CYCLIC DI-GMP PHOSPHODIESTERASE PDEF"/>
    <property type="match status" value="1"/>
</dbReference>
<dbReference type="RefSeq" id="WP_261967057.1">
    <property type="nucleotide sequence ID" value="NZ_JAHHZF010000001.1"/>
</dbReference>
<protein>
    <submittedName>
        <fullName evidence="4">EAL domain-containing response regulator</fullName>
    </submittedName>
</protein>
<feature type="domain" description="Response regulatory" evidence="2">
    <location>
        <begin position="18"/>
        <end position="136"/>
    </location>
</feature>
<dbReference type="InterPro" id="IPR035919">
    <property type="entry name" value="EAL_sf"/>
</dbReference>
<comment type="caution">
    <text evidence="4">The sequence shown here is derived from an EMBL/GenBank/DDBJ whole genome shotgun (WGS) entry which is preliminary data.</text>
</comment>
<keyword evidence="5" id="KW-1185">Reference proteome</keyword>
<gene>
    <name evidence="4" type="ORF">KL771_02945</name>
</gene>
<accession>A0A947CZY2</accession>
<dbReference type="InterPro" id="IPR001633">
    <property type="entry name" value="EAL_dom"/>
</dbReference>
<dbReference type="PANTHER" id="PTHR33121:SF70">
    <property type="entry name" value="SIGNALING PROTEIN YKOW"/>
    <property type="match status" value="1"/>
</dbReference>
<dbReference type="Gene3D" id="3.40.50.2300">
    <property type="match status" value="1"/>
</dbReference>
<keyword evidence="1" id="KW-0597">Phosphoprotein</keyword>
<dbReference type="SUPFAM" id="SSF52172">
    <property type="entry name" value="CheY-like"/>
    <property type="match status" value="1"/>
</dbReference>
<feature type="modified residue" description="4-aspartylphosphate" evidence="1">
    <location>
        <position position="66"/>
    </location>
</feature>
<dbReference type="GO" id="GO:0071111">
    <property type="term" value="F:cyclic-guanylate-specific phosphodiesterase activity"/>
    <property type="evidence" value="ECO:0007669"/>
    <property type="project" value="InterPro"/>
</dbReference>